<evidence type="ECO:0000256" key="2">
    <source>
        <dbReference type="ARBA" id="ARBA00022692"/>
    </source>
</evidence>
<dbReference type="GO" id="GO:0000324">
    <property type="term" value="C:fungal-type vacuole"/>
    <property type="evidence" value="ECO:0007669"/>
    <property type="project" value="TreeGrafter"/>
</dbReference>
<organism evidence="7 8">
    <name type="scientific">Colletotrichum orchidophilum</name>
    <dbReference type="NCBI Taxonomy" id="1209926"/>
    <lineage>
        <taxon>Eukaryota</taxon>
        <taxon>Fungi</taxon>
        <taxon>Dikarya</taxon>
        <taxon>Ascomycota</taxon>
        <taxon>Pezizomycotina</taxon>
        <taxon>Sordariomycetes</taxon>
        <taxon>Hypocreomycetidae</taxon>
        <taxon>Glomerellales</taxon>
        <taxon>Glomerellaceae</taxon>
        <taxon>Colletotrichum</taxon>
    </lineage>
</organism>
<feature type="transmembrane region" description="Helical" evidence="6">
    <location>
        <begin position="63"/>
        <end position="86"/>
    </location>
</feature>
<feature type="transmembrane region" description="Helical" evidence="6">
    <location>
        <begin position="98"/>
        <end position="118"/>
    </location>
</feature>
<dbReference type="EMBL" id="MJBS01000006">
    <property type="protein sequence ID" value="OHF03402.1"/>
    <property type="molecule type" value="Genomic_DNA"/>
</dbReference>
<sequence>MSETLPDGLIAFGPDANCTLSLCPIEWSILQYKPSVPASGIFIGFFSAALALHAVLGFKWKTWGFTASMISGCVLEIVGYVGRLFIYDNPFDFNGFLMQIICITIAPVFFSAATYVLLSQTINFLDPSISRFSPRLYYWTFIPVDLVSLVLQAVGGALSAVSDTKADADQGVDISLAGLVLQVASLSVFCGLFADYIFAYNQLKTRPPMSKRLVIFLSFLSAGTLLILVRCIYRIVELHEGYFSHWFRDETLFIVLESSIMVLAVFSLLFGHPGVVFNKKERERLDTHNFRNLESRDDAIPKHKINDTTTDDSEAPANDLPQEAAKEKSTSAQPV</sequence>
<name>A0A1G4BPL3_9PEZI</name>
<dbReference type="PANTHER" id="PTHR31465:SF9">
    <property type="entry name" value="SPHINGOID LONG-CHAIN BASE TRANSPORTER RSB1"/>
    <property type="match status" value="1"/>
</dbReference>
<keyword evidence="3 6" id="KW-1133">Transmembrane helix</keyword>
<evidence type="ECO:0000256" key="1">
    <source>
        <dbReference type="ARBA" id="ARBA00004141"/>
    </source>
</evidence>
<dbReference type="GO" id="GO:0005886">
    <property type="term" value="C:plasma membrane"/>
    <property type="evidence" value="ECO:0007669"/>
    <property type="project" value="TreeGrafter"/>
</dbReference>
<reference evidence="7 8" key="1">
    <citation type="submission" date="2016-09" db="EMBL/GenBank/DDBJ databases">
        <authorList>
            <person name="Capua I."/>
            <person name="De Benedictis P."/>
            <person name="Joannis T."/>
            <person name="Lombin L.H."/>
            <person name="Cattoli G."/>
        </authorList>
    </citation>
    <scope>NUCLEOTIDE SEQUENCE [LARGE SCALE GENOMIC DNA]</scope>
    <source>
        <strain evidence="7 8">IMI 309357</strain>
    </source>
</reference>
<keyword evidence="4 6" id="KW-0472">Membrane</keyword>
<feature type="region of interest" description="Disordered" evidence="5">
    <location>
        <begin position="296"/>
        <end position="335"/>
    </location>
</feature>
<keyword evidence="8" id="KW-1185">Reference proteome</keyword>
<comment type="subcellular location">
    <subcellularLocation>
        <location evidence="1">Membrane</location>
        <topology evidence="1">Multi-pass membrane protein</topology>
    </subcellularLocation>
</comment>
<dbReference type="Proteomes" id="UP000176998">
    <property type="component" value="Unassembled WGS sequence"/>
</dbReference>
<dbReference type="InterPro" id="IPR007568">
    <property type="entry name" value="RTA1"/>
</dbReference>
<evidence type="ECO:0000256" key="5">
    <source>
        <dbReference type="SAM" id="MobiDB-lite"/>
    </source>
</evidence>
<feature type="compositionally biased region" description="Basic and acidic residues" evidence="5">
    <location>
        <begin position="296"/>
        <end position="306"/>
    </location>
</feature>
<evidence type="ECO:0000256" key="6">
    <source>
        <dbReference type="SAM" id="Phobius"/>
    </source>
</evidence>
<evidence type="ECO:0000256" key="4">
    <source>
        <dbReference type="ARBA" id="ARBA00023136"/>
    </source>
</evidence>
<protein>
    <submittedName>
        <fullName evidence="7">Parasitic phase-specific protein PSP-1</fullName>
    </submittedName>
</protein>
<dbReference type="Pfam" id="PF04479">
    <property type="entry name" value="RTA1"/>
    <property type="match status" value="1"/>
</dbReference>
<feature type="transmembrane region" description="Helical" evidence="6">
    <location>
        <begin position="138"/>
        <end position="162"/>
    </location>
</feature>
<evidence type="ECO:0000313" key="7">
    <source>
        <dbReference type="EMBL" id="OHF03402.1"/>
    </source>
</evidence>
<dbReference type="RefSeq" id="XP_022480538.1">
    <property type="nucleotide sequence ID" value="XM_022612777.1"/>
</dbReference>
<dbReference type="STRING" id="1209926.A0A1G4BPL3"/>
<dbReference type="AlphaFoldDB" id="A0A1G4BPL3"/>
<accession>A0A1G4BPL3</accession>
<gene>
    <name evidence="7" type="ORF">CORC01_01121</name>
</gene>
<evidence type="ECO:0000256" key="3">
    <source>
        <dbReference type="ARBA" id="ARBA00022989"/>
    </source>
</evidence>
<dbReference type="OrthoDB" id="4521223at2759"/>
<feature type="transmembrane region" description="Helical" evidence="6">
    <location>
        <begin position="174"/>
        <end position="201"/>
    </location>
</feature>
<comment type="caution">
    <text evidence="7">The sequence shown here is derived from an EMBL/GenBank/DDBJ whole genome shotgun (WGS) entry which is preliminary data.</text>
</comment>
<feature type="transmembrane region" description="Helical" evidence="6">
    <location>
        <begin position="213"/>
        <end position="236"/>
    </location>
</feature>
<dbReference type="GeneID" id="34554287"/>
<feature type="transmembrane region" description="Helical" evidence="6">
    <location>
        <begin position="251"/>
        <end position="270"/>
    </location>
</feature>
<evidence type="ECO:0000313" key="8">
    <source>
        <dbReference type="Proteomes" id="UP000176998"/>
    </source>
</evidence>
<proteinExistence type="predicted"/>
<keyword evidence="2 6" id="KW-0812">Transmembrane</keyword>
<feature type="transmembrane region" description="Helical" evidence="6">
    <location>
        <begin position="36"/>
        <end position="56"/>
    </location>
</feature>
<dbReference type="PANTHER" id="PTHR31465">
    <property type="entry name" value="PROTEIN RTA1-RELATED"/>
    <property type="match status" value="1"/>
</dbReference>